<reference evidence="1" key="2">
    <citation type="submission" date="2023-05" db="EMBL/GenBank/DDBJ databases">
        <authorList>
            <consortium name="Lawrence Berkeley National Laboratory"/>
            <person name="Steindorff A."/>
            <person name="Hensen N."/>
            <person name="Bonometti L."/>
            <person name="Westerberg I."/>
            <person name="Brannstrom I.O."/>
            <person name="Guillou S."/>
            <person name="Cros-Aarteil S."/>
            <person name="Calhoun S."/>
            <person name="Haridas S."/>
            <person name="Kuo A."/>
            <person name="Mondo S."/>
            <person name="Pangilinan J."/>
            <person name="Riley R."/>
            <person name="Labutti K."/>
            <person name="Andreopoulos B."/>
            <person name="Lipzen A."/>
            <person name="Chen C."/>
            <person name="Yanf M."/>
            <person name="Daum C."/>
            <person name="Ng V."/>
            <person name="Clum A."/>
            <person name="Ohm R."/>
            <person name="Martin F."/>
            <person name="Silar P."/>
            <person name="Natvig D."/>
            <person name="Lalanne C."/>
            <person name="Gautier V."/>
            <person name="Ament-Velasquez S.L."/>
            <person name="Kruys A."/>
            <person name="Hutchinson M.I."/>
            <person name="Powell A.J."/>
            <person name="Barry K."/>
            <person name="Miller A.N."/>
            <person name="Grigoriev I.V."/>
            <person name="Debuchy R."/>
            <person name="Gladieux P."/>
            <person name="Thoren M.H."/>
            <person name="Johannesson H."/>
        </authorList>
    </citation>
    <scope>NUCLEOTIDE SEQUENCE</scope>
    <source>
        <strain evidence="1">PSN243</strain>
    </source>
</reference>
<protein>
    <submittedName>
        <fullName evidence="1">Uncharacterized protein</fullName>
    </submittedName>
</protein>
<comment type="caution">
    <text evidence="1">The sequence shown here is derived from an EMBL/GenBank/DDBJ whole genome shotgun (WGS) entry which is preliminary data.</text>
</comment>
<evidence type="ECO:0000313" key="1">
    <source>
        <dbReference type="EMBL" id="KAK4450317.1"/>
    </source>
</evidence>
<proteinExistence type="predicted"/>
<dbReference type="Proteomes" id="UP001321760">
    <property type="component" value="Unassembled WGS sequence"/>
</dbReference>
<dbReference type="EMBL" id="MU865933">
    <property type="protein sequence ID" value="KAK4450317.1"/>
    <property type="molecule type" value="Genomic_DNA"/>
</dbReference>
<name>A0AAV9GQ39_9PEZI</name>
<reference evidence="1" key="1">
    <citation type="journal article" date="2023" name="Mol. Phylogenet. Evol.">
        <title>Genome-scale phylogeny and comparative genomics of the fungal order Sordariales.</title>
        <authorList>
            <person name="Hensen N."/>
            <person name="Bonometti L."/>
            <person name="Westerberg I."/>
            <person name="Brannstrom I.O."/>
            <person name="Guillou S."/>
            <person name="Cros-Aarteil S."/>
            <person name="Calhoun S."/>
            <person name="Haridas S."/>
            <person name="Kuo A."/>
            <person name="Mondo S."/>
            <person name="Pangilinan J."/>
            <person name="Riley R."/>
            <person name="LaButti K."/>
            <person name="Andreopoulos B."/>
            <person name="Lipzen A."/>
            <person name="Chen C."/>
            <person name="Yan M."/>
            <person name="Daum C."/>
            <person name="Ng V."/>
            <person name="Clum A."/>
            <person name="Steindorff A."/>
            <person name="Ohm R.A."/>
            <person name="Martin F."/>
            <person name="Silar P."/>
            <person name="Natvig D.O."/>
            <person name="Lalanne C."/>
            <person name="Gautier V."/>
            <person name="Ament-Velasquez S.L."/>
            <person name="Kruys A."/>
            <person name="Hutchinson M.I."/>
            <person name="Powell A.J."/>
            <person name="Barry K."/>
            <person name="Miller A.N."/>
            <person name="Grigoriev I.V."/>
            <person name="Debuchy R."/>
            <person name="Gladieux P."/>
            <person name="Hiltunen Thoren M."/>
            <person name="Johannesson H."/>
        </authorList>
    </citation>
    <scope>NUCLEOTIDE SEQUENCE</scope>
    <source>
        <strain evidence="1">PSN243</strain>
    </source>
</reference>
<accession>A0AAV9GQ39</accession>
<keyword evidence="2" id="KW-1185">Reference proteome</keyword>
<gene>
    <name evidence="1" type="ORF">QBC34DRAFT_78451</name>
</gene>
<sequence length="119" mass="12580">MAMTTTAPAHLARRSDTVGLVRPLTIVWTPPADCPAVVQFQPTADPSLAPVRHRCAPPDYQAVWEYGGAYSPGVCISGYTVATTYGPGDMVNLIAVDPSETAAICVPRYAWCPAFVTAA</sequence>
<organism evidence="1 2">
    <name type="scientific">Podospora aff. communis PSN243</name>
    <dbReference type="NCBI Taxonomy" id="3040156"/>
    <lineage>
        <taxon>Eukaryota</taxon>
        <taxon>Fungi</taxon>
        <taxon>Dikarya</taxon>
        <taxon>Ascomycota</taxon>
        <taxon>Pezizomycotina</taxon>
        <taxon>Sordariomycetes</taxon>
        <taxon>Sordariomycetidae</taxon>
        <taxon>Sordariales</taxon>
        <taxon>Podosporaceae</taxon>
        <taxon>Podospora</taxon>
    </lineage>
</organism>
<evidence type="ECO:0000313" key="2">
    <source>
        <dbReference type="Proteomes" id="UP001321760"/>
    </source>
</evidence>
<dbReference type="AlphaFoldDB" id="A0AAV9GQ39"/>